<feature type="domain" description="Plasmid pRiA4b Orf3-like" evidence="1">
    <location>
        <begin position="15"/>
        <end position="181"/>
    </location>
</feature>
<accession>A0A6F8PCB1</accession>
<evidence type="ECO:0000259" key="1">
    <source>
        <dbReference type="Pfam" id="PF07929"/>
    </source>
</evidence>
<evidence type="ECO:0000313" key="2">
    <source>
        <dbReference type="EMBL" id="BBJ01875.1"/>
    </source>
</evidence>
<dbReference type="Pfam" id="PF07929">
    <property type="entry name" value="PRiA4_ORF3"/>
    <property type="match status" value="1"/>
</dbReference>
<dbReference type="PANTHER" id="PTHR41878:SF1">
    <property type="entry name" value="TNPR PROTEIN"/>
    <property type="match status" value="1"/>
</dbReference>
<dbReference type="EMBL" id="LC469612">
    <property type="protein sequence ID" value="BBJ01875.1"/>
    <property type="molecule type" value="Genomic_DNA"/>
</dbReference>
<sequence length="197" mass="22601">MPNVTRLRQPASDRLLQLHIELTWIKPAIWRRVAVPERITLSKLHQVIQVVMGWSDTHLHEFEIAGESYGIPDPDWGPSVVSEQRKTLTKVLYGSKTFRYVYDFGDNWEHRIKTERLLPAIACPQVPYCIDGANASPPEDVGGAPGYADFLDALADPEHPEYLNMLDWYGDTFDPTAFDRDAINQRLKRIKTRGSRR</sequence>
<name>A0A6F8PCB1_9GAMM</name>
<dbReference type="Gene3D" id="3.10.290.30">
    <property type="entry name" value="MM3350-like"/>
    <property type="match status" value="1"/>
</dbReference>
<reference evidence="2" key="1">
    <citation type="journal article" date="2019" name="Genes (Basel)">
        <title>Biphenyl/PCB Degrading bph Genes of Ten Bacterial Strains Isolated from Biphenyl-Contaminated Soil in Kitakyushu, Japan: Comparative and Dynamic Features as Integrative Conjugative Elements (ICEs).</title>
        <authorList>
            <person name="Hirose J."/>
            <person name="Fujihara H."/>
            <person name="Watanabe T."/>
            <person name="Kimura N."/>
            <person name="Suenaga H."/>
            <person name="Futagami T."/>
            <person name="Goto M."/>
            <person name="Suyama A."/>
            <person name="Furukawa K."/>
        </authorList>
    </citation>
    <scope>NUCLEOTIDE SEQUENCE</scope>
    <source>
        <strain evidence="2">KF710</strain>
    </source>
</reference>
<protein>
    <recommendedName>
        <fullName evidence="1">Plasmid pRiA4b Orf3-like domain-containing protein</fullName>
    </recommendedName>
</protein>
<dbReference type="PANTHER" id="PTHR41878">
    <property type="entry name" value="LEXA REPRESSOR-RELATED"/>
    <property type="match status" value="1"/>
</dbReference>
<dbReference type="InterPro" id="IPR012912">
    <property type="entry name" value="Plasmid_pRiA4b_Orf3-like"/>
</dbReference>
<dbReference type="AlphaFoldDB" id="A0A6F8PCB1"/>
<proteinExistence type="predicted"/>
<dbReference type="InterPro" id="IPR024047">
    <property type="entry name" value="MM3350-like_sf"/>
</dbReference>
<dbReference type="SUPFAM" id="SSF159941">
    <property type="entry name" value="MM3350-like"/>
    <property type="match status" value="1"/>
</dbReference>
<organism evidence="2">
    <name type="scientific">Ectopseudomonas toyotomiensis</name>
    <dbReference type="NCBI Taxonomy" id="554344"/>
    <lineage>
        <taxon>Bacteria</taxon>
        <taxon>Pseudomonadati</taxon>
        <taxon>Pseudomonadota</taxon>
        <taxon>Gammaproteobacteria</taxon>
        <taxon>Pseudomonadales</taxon>
        <taxon>Pseudomonadaceae</taxon>
        <taxon>Ectopseudomonas</taxon>
    </lineage>
</organism>